<organism evidence="1 2">
    <name type="scientific">Racocetra persica</name>
    <dbReference type="NCBI Taxonomy" id="160502"/>
    <lineage>
        <taxon>Eukaryota</taxon>
        <taxon>Fungi</taxon>
        <taxon>Fungi incertae sedis</taxon>
        <taxon>Mucoromycota</taxon>
        <taxon>Glomeromycotina</taxon>
        <taxon>Glomeromycetes</taxon>
        <taxon>Diversisporales</taxon>
        <taxon>Gigasporaceae</taxon>
        <taxon>Racocetra</taxon>
    </lineage>
</organism>
<reference evidence="1" key="1">
    <citation type="submission" date="2021-06" db="EMBL/GenBank/DDBJ databases">
        <authorList>
            <person name="Kallberg Y."/>
            <person name="Tangrot J."/>
            <person name="Rosling A."/>
        </authorList>
    </citation>
    <scope>NUCLEOTIDE SEQUENCE</scope>
    <source>
        <strain evidence="1">MA461A</strain>
    </source>
</reference>
<gene>
    <name evidence="1" type="ORF">RPERSI_LOCUS20220</name>
</gene>
<sequence>LLVPGQKLIPTHKDYKDSLIPILLIQRDKFPCQSEILIPQMMSEFQAISLFRPE</sequence>
<comment type="caution">
    <text evidence="1">The sequence shown here is derived from an EMBL/GenBank/DDBJ whole genome shotgun (WGS) entry which is preliminary data.</text>
</comment>
<feature type="non-terminal residue" evidence="1">
    <location>
        <position position="54"/>
    </location>
</feature>
<dbReference type="EMBL" id="CAJVQC010056698">
    <property type="protein sequence ID" value="CAG8796750.1"/>
    <property type="molecule type" value="Genomic_DNA"/>
</dbReference>
<dbReference type="Proteomes" id="UP000789920">
    <property type="component" value="Unassembled WGS sequence"/>
</dbReference>
<evidence type="ECO:0000313" key="1">
    <source>
        <dbReference type="EMBL" id="CAG8796750.1"/>
    </source>
</evidence>
<evidence type="ECO:0000313" key="2">
    <source>
        <dbReference type="Proteomes" id="UP000789920"/>
    </source>
</evidence>
<keyword evidence="2" id="KW-1185">Reference proteome</keyword>
<name>A0ACA9RKI2_9GLOM</name>
<feature type="non-terminal residue" evidence="1">
    <location>
        <position position="1"/>
    </location>
</feature>
<proteinExistence type="predicted"/>
<accession>A0ACA9RKI2</accession>
<protein>
    <submittedName>
        <fullName evidence="1">17181_t:CDS:1</fullName>
    </submittedName>
</protein>